<name>A0ABR1B0I5_POLSC</name>
<organism evidence="2 3">
    <name type="scientific">Polyplax serrata</name>
    <name type="common">Common mouse louse</name>
    <dbReference type="NCBI Taxonomy" id="468196"/>
    <lineage>
        <taxon>Eukaryota</taxon>
        <taxon>Metazoa</taxon>
        <taxon>Ecdysozoa</taxon>
        <taxon>Arthropoda</taxon>
        <taxon>Hexapoda</taxon>
        <taxon>Insecta</taxon>
        <taxon>Pterygota</taxon>
        <taxon>Neoptera</taxon>
        <taxon>Paraneoptera</taxon>
        <taxon>Psocodea</taxon>
        <taxon>Troctomorpha</taxon>
        <taxon>Phthiraptera</taxon>
        <taxon>Anoplura</taxon>
        <taxon>Polyplacidae</taxon>
        <taxon>Polyplax</taxon>
    </lineage>
</organism>
<feature type="compositionally biased region" description="Basic and acidic residues" evidence="1">
    <location>
        <begin position="1"/>
        <end position="11"/>
    </location>
</feature>
<proteinExistence type="predicted"/>
<evidence type="ECO:0000256" key="1">
    <source>
        <dbReference type="SAM" id="MobiDB-lite"/>
    </source>
</evidence>
<dbReference type="EMBL" id="JAWJWF010000005">
    <property type="protein sequence ID" value="KAK6632316.1"/>
    <property type="molecule type" value="Genomic_DNA"/>
</dbReference>
<dbReference type="Proteomes" id="UP001359485">
    <property type="component" value="Unassembled WGS sequence"/>
</dbReference>
<evidence type="ECO:0000313" key="3">
    <source>
        <dbReference type="Proteomes" id="UP001359485"/>
    </source>
</evidence>
<reference evidence="2 3" key="1">
    <citation type="submission" date="2023-09" db="EMBL/GenBank/DDBJ databases">
        <title>Genomes of two closely related lineages of the louse Polyplax serrata with different host specificities.</title>
        <authorList>
            <person name="Martinu J."/>
            <person name="Tarabai H."/>
            <person name="Stefka J."/>
            <person name="Hypsa V."/>
        </authorList>
    </citation>
    <scope>NUCLEOTIDE SEQUENCE [LARGE SCALE GENOMIC DNA]</scope>
    <source>
        <strain evidence="2">98ZLc_SE</strain>
    </source>
</reference>
<evidence type="ECO:0000313" key="2">
    <source>
        <dbReference type="EMBL" id="KAK6632316.1"/>
    </source>
</evidence>
<accession>A0ABR1B0I5</accession>
<gene>
    <name evidence="2" type="ORF">RUM44_007357</name>
</gene>
<comment type="caution">
    <text evidence="2">The sequence shown here is derived from an EMBL/GenBank/DDBJ whole genome shotgun (WGS) entry which is preliminary data.</text>
</comment>
<sequence>MNDKVKKERRSERGKKKEGKKIEGGENRRKKLSGNHASSRENVESKRGKFDALAVVDVRLLLPPRRSLERDCRTLQKTVFPFARHMLCWRFHGDSDLPLNNHPQVESDKVVRKANEVFFIRFGEMADGRQNGRKTRMKEIKKG</sequence>
<keyword evidence="3" id="KW-1185">Reference proteome</keyword>
<feature type="region of interest" description="Disordered" evidence="1">
    <location>
        <begin position="1"/>
        <end position="45"/>
    </location>
</feature>
<protein>
    <submittedName>
        <fullName evidence="2">Uncharacterized protein</fullName>
    </submittedName>
</protein>